<protein>
    <recommendedName>
        <fullName evidence="10">Ig-like domain-containing protein</fullName>
    </recommendedName>
</protein>
<proteinExistence type="predicted"/>
<evidence type="ECO:0000256" key="1">
    <source>
        <dbReference type="ARBA" id="ARBA00004479"/>
    </source>
</evidence>
<evidence type="ECO:0000256" key="2">
    <source>
        <dbReference type="ARBA" id="ARBA00022692"/>
    </source>
</evidence>
<evidence type="ECO:0000256" key="7">
    <source>
        <dbReference type="ARBA" id="ARBA00023319"/>
    </source>
</evidence>
<dbReference type="PROSITE" id="PS50835">
    <property type="entry name" value="IG_LIKE"/>
    <property type="match status" value="1"/>
</dbReference>
<keyword evidence="12" id="KW-1185">Reference proteome</keyword>
<evidence type="ECO:0000256" key="9">
    <source>
        <dbReference type="SAM" id="Phobius"/>
    </source>
</evidence>
<dbReference type="InterPro" id="IPR003598">
    <property type="entry name" value="Ig_sub2"/>
</dbReference>
<evidence type="ECO:0000259" key="10">
    <source>
        <dbReference type="PROSITE" id="PS50835"/>
    </source>
</evidence>
<evidence type="ECO:0000313" key="12">
    <source>
        <dbReference type="Proteomes" id="UP001239994"/>
    </source>
</evidence>
<keyword evidence="2 9" id="KW-0812">Transmembrane</keyword>
<feature type="transmembrane region" description="Helical" evidence="9">
    <location>
        <begin position="164"/>
        <end position="187"/>
    </location>
</feature>
<dbReference type="CDD" id="cd00096">
    <property type="entry name" value="Ig"/>
    <property type="match status" value="1"/>
</dbReference>
<accession>A0AAD8ZJR6</accession>
<dbReference type="GO" id="GO:0098632">
    <property type="term" value="F:cell-cell adhesion mediator activity"/>
    <property type="evidence" value="ECO:0007669"/>
    <property type="project" value="TreeGrafter"/>
</dbReference>
<evidence type="ECO:0000256" key="4">
    <source>
        <dbReference type="ARBA" id="ARBA00022989"/>
    </source>
</evidence>
<feature type="non-terminal residue" evidence="11">
    <location>
        <position position="355"/>
    </location>
</feature>
<dbReference type="Gene3D" id="2.60.40.10">
    <property type="entry name" value="Immunoglobulins"/>
    <property type="match status" value="2"/>
</dbReference>
<keyword evidence="7" id="KW-0393">Immunoglobulin domain</keyword>
<dbReference type="GO" id="GO:0007156">
    <property type="term" value="P:homophilic cell adhesion via plasma membrane adhesion molecules"/>
    <property type="evidence" value="ECO:0007669"/>
    <property type="project" value="TreeGrafter"/>
</dbReference>
<dbReference type="InterPro" id="IPR003599">
    <property type="entry name" value="Ig_sub"/>
</dbReference>
<dbReference type="InterPro" id="IPR007110">
    <property type="entry name" value="Ig-like_dom"/>
</dbReference>
<evidence type="ECO:0000256" key="5">
    <source>
        <dbReference type="ARBA" id="ARBA00023136"/>
    </source>
</evidence>
<dbReference type="GO" id="GO:0005912">
    <property type="term" value="C:adherens junction"/>
    <property type="evidence" value="ECO:0007669"/>
    <property type="project" value="TreeGrafter"/>
</dbReference>
<feature type="domain" description="Ig-like" evidence="10">
    <location>
        <begin position="68"/>
        <end position="155"/>
    </location>
</feature>
<keyword evidence="4 9" id="KW-1133">Transmembrane helix</keyword>
<dbReference type="SMART" id="SM00408">
    <property type="entry name" value="IGc2"/>
    <property type="match status" value="1"/>
</dbReference>
<reference evidence="11" key="1">
    <citation type="submission" date="2023-03" db="EMBL/GenBank/DDBJ databases">
        <title>Electrophorus voltai genome.</title>
        <authorList>
            <person name="Bian C."/>
        </authorList>
    </citation>
    <scope>NUCLEOTIDE SEQUENCE</scope>
    <source>
        <strain evidence="11">CB-2022</strain>
        <tissue evidence="11">Muscle</tissue>
    </source>
</reference>
<dbReference type="PANTHER" id="PTHR44549">
    <property type="entry name" value="ENDOTHELIAL CELL-SELECTIVE ADHESION MOLECULE"/>
    <property type="match status" value="1"/>
</dbReference>
<gene>
    <name evidence="11" type="ORF">P4O66_005670</name>
</gene>
<comment type="subcellular location">
    <subcellularLocation>
        <location evidence="1">Membrane</location>
        <topology evidence="1">Single-pass type I membrane protein</topology>
    </subcellularLocation>
</comment>
<sequence length="355" mass="37869">VISYTGGSVNLGDRFNTRVRFAHTMPNRNVSIYINNTVEPDSGRYMCQVLPGVTETVKELTLNVLVPPAVPECKLQGKPALGANVTLTCHCSAGKPTPKYKWSKTSPSTEIFFSPMLNEATGILKLNKLSSNMSGKYECSASNSVGESKCYINLEVITAANAGVIAGATVGALVGLILLILLVLFLWKRRRNTEDDLANDIKEDAQAPKRISWAKSGTGSDIVSKNGTLSSVNSSSQLRDTYSHNPYPYPHAHPIYDTSSITTATGSITGYRPRPMAISATPEDTLPGYNTNPTQPHGPPVLSNFNGGSLPRTEAAQPPPSHQPHVPTGISIANISRMGGVPIMVPAQNQAGSLV</sequence>
<dbReference type="SMART" id="SM00409">
    <property type="entry name" value="IG"/>
    <property type="match status" value="2"/>
</dbReference>
<dbReference type="GO" id="GO:0005886">
    <property type="term" value="C:plasma membrane"/>
    <property type="evidence" value="ECO:0007669"/>
    <property type="project" value="TreeGrafter"/>
</dbReference>
<dbReference type="PANTHER" id="PTHR44549:SF1">
    <property type="entry name" value="ENDOTHELIAL CELL-SELECTIVE ADHESION MOLECULE"/>
    <property type="match status" value="1"/>
</dbReference>
<evidence type="ECO:0000313" key="11">
    <source>
        <dbReference type="EMBL" id="KAK1800436.1"/>
    </source>
</evidence>
<comment type="caution">
    <text evidence="11">The sequence shown here is derived from an EMBL/GenBank/DDBJ whole genome shotgun (WGS) entry which is preliminary data.</text>
</comment>
<feature type="region of interest" description="Disordered" evidence="8">
    <location>
        <begin position="224"/>
        <end position="244"/>
    </location>
</feature>
<dbReference type="SUPFAM" id="SSF48726">
    <property type="entry name" value="Immunoglobulin"/>
    <property type="match status" value="2"/>
</dbReference>
<keyword evidence="6" id="KW-1015">Disulfide bond</keyword>
<dbReference type="Proteomes" id="UP001239994">
    <property type="component" value="Unassembled WGS sequence"/>
</dbReference>
<dbReference type="EMBL" id="JAROKS010000010">
    <property type="protein sequence ID" value="KAK1800436.1"/>
    <property type="molecule type" value="Genomic_DNA"/>
</dbReference>
<feature type="region of interest" description="Disordered" evidence="8">
    <location>
        <begin position="281"/>
        <end position="325"/>
    </location>
</feature>
<dbReference type="InterPro" id="IPR036179">
    <property type="entry name" value="Ig-like_dom_sf"/>
</dbReference>
<organism evidence="11 12">
    <name type="scientific">Electrophorus voltai</name>
    <dbReference type="NCBI Taxonomy" id="2609070"/>
    <lineage>
        <taxon>Eukaryota</taxon>
        <taxon>Metazoa</taxon>
        <taxon>Chordata</taxon>
        <taxon>Craniata</taxon>
        <taxon>Vertebrata</taxon>
        <taxon>Euteleostomi</taxon>
        <taxon>Actinopterygii</taxon>
        <taxon>Neopterygii</taxon>
        <taxon>Teleostei</taxon>
        <taxon>Ostariophysi</taxon>
        <taxon>Gymnotiformes</taxon>
        <taxon>Gymnotoidei</taxon>
        <taxon>Gymnotidae</taxon>
        <taxon>Electrophorus</taxon>
    </lineage>
</organism>
<keyword evidence="5 9" id="KW-0472">Membrane</keyword>
<evidence type="ECO:0000256" key="3">
    <source>
        <dbReference type="ARBA" id="ARBA00022729"/>
    </source>
</evidence>
<dbReference type="Pfam" id="PF13927">
    <property type="entry name" value="Ig_3"/>
    <property type="match status" value="1"/>
</dbReference>
<dbReference type="InterPro" id="IPR042757">
    <property type="entry name" value="ESAM"/>
</dbReference>
<dbReference type="FunFam" id="2.60.40.10:FF:000095">
    <property type="entry name" value="immunoglobulin superfamily member 11 isoform X1"/>
    <property type="match status" value="1"/>
</dbReference>
<dbReference type="InterPro" id="IPR013783">
    <property type="entry name" value="Ig-like_fold"/>
</dbReference>
<evidence type="ECO:0000256" key="8">
    <source>
        <dbReference type="SAM" id="MobiDB-lite"/>
    </source>
</evidence>
<evidence type="ECO:0000256" key="6">
    <source>
        <dbReference type="ARBA" id="ARBA00023157"/>
    </source>
</evidence>
<keyword evidence="3" id="KW-0732">Signal</keyword>
<dbReference type="AlphaFoldDB" id="A0AAD8ZJR6"/>
<name>A0AAD8ZJR6_9TELE</name>